<feature type="repeat" description="ANK" evidence="3">
    <location>
        <begin position="648"/>
        <end position="680"/>
    </location>
</feature>
<dbReference type="Gene3D" id="1.25.40.20">
    <property type="entry name" value="Ankyrin repeat-containing domain"/>
    <property type="match status" value="2"/>
</dbReference>
<dbReference type="PANTHER" id="PTHR24198">
    <property type="entry name" value="ANKYRIN REPEAT AND PROTEIN KINASE DOMAIN-CONTAINING PROTEIN"/>
    <property type="match status" value="1"/>
</dbReference>
<dbReference type="PROSITE" id="PS50297">
    <property type="entry name" value="ANK_REP_REGION"/>
    <property type="match status" value="4"/>
</dbReference>
<dbReference type="Pfam" id="PF00023">
    <property type="entry name" value="Ank"/>
    <property type="match status" value="1"/>
</dbReference>
<dbReference type="Pfam" id="PF12796">
    <property type="entry name" value="Ank_2"/>
    <property type="match status" value="2"/>
</dbReference>
<dbReference type="EMBL" id="UYJE01002742">
    <property type="protein sequence ID" value="VDI13262.1"/>
    <property type="molecule type" value="Genomic_DNA"/>
</dbReference>
<keyword evidence="2 3" id="KW-0040">ANK repeat</keyword>
<feature type="coiled-coil region" evidence="4">
    <location>
        <begin position="302"/>
        <end position="329"/>
    </location>
</feature>
<dbReference type="InterPro" id="IPR036770">
    <property type="entry name" value="Ankyrin_rpt-contain_sf"/>
</dbReference>
<sequence>MADETGLIPLQQSITSDLQDKVTAISDIGSKTAGLPNVLDDNRKRWLVVGICLHSVISPTLRTYIAPVLTNLYNALIVSDNIDKQTHNTHLKLYKPTNKGLNYEAINTNYDKFGKSVKQYDYKVYNAVDLSKLFLQTHMAKYTAIGDSCDSSALLGIIINIDKFLPSLQSTAKAARLIIRNPWAHCDFTEWDSIKFLSCFKLMEQIIKDLQLNASDELSVLGDLSKWEKSGISFLSGTPLGLELVNEIREQTRGVAEYAQTVAVSADDNFVKIQIELVEMTKTFDDRITYIERELEKKAEDDKLMQDRLLNLEENNTLLENELRRRDQETIPKHKRAQHEDNIKQWQEDDKKFCVTRATEHVISKICSSNIAVVTGCSGSEPIATIRADLEKILQTENKFKHCALVLCLIFEEGFDEQWLKFKLVSNDIQTKIKGIGEEFDINLDLEILRRYLIDAFYSLAGTYLRNRDDNMEESYFRRLLGDLEMKNVNSTLHNKQLVYESFRMKLIKFFERNIVVTTTIFNQLDESGIIMSIGNEDDEDYDDYYIDANVDECNDFHNGYTPLEVACKGGFIDIVQLLLEKKSDINHNEGSPLFLACQNGHTDIVELLLVNDANITPSSFEVACENGCTTIVDSLLQKKNTISLYFDKLSPLHLASGNGHLNVVETLINSNINISHFDKWSSLCVASHVGHIDIVKILAQSETNIHFCDKNGYSPMYAACQGGNIDIVQFLIQQNVNLFHSDKRGQSLLHALETKMVIPL</sequence>
<evidence type="ECO:0000256" key="2">
    <source>
        <dbReference type="ARBA" id="ARBA00023043"/>
    </source>
</evidence>
<keyword evidence="6" id="KW-1185">Reference proteome</keyword>
<proteinExistence type="predicted"/>
<dbReference type="Proteomes" id="UP000596742">
    <property type="component" value="Unassembled WGS sequence"/>
</dbReference>
<dbReference type="OrthoDB" id="5988093at2759"/>
<dbReference type="InterPro" id="IPR002110">
    <property type="entry name" value="Ankyrin_rpt"/>
</dbReference>
<evidence type="ECO:0000313" key="5">
    <source>
        <dbReference type="EMBL" id="VDI13262.1"/>
    </source>
</evidence>
<dbReference type="AlphaFoldDB" id="A0A8B6D4C4"/>
<evidence type="ECO:0008006" key="7">
    <source>
        <dbReference type="Google" id="ProtNLM"/>
    </source>
</evidence>
<dbReference type="PANTHER" id="PTHR24198:SF165">
    <property type="entry name" value="ANKYRIN REPEAT-CONTAINING PROTEIN-RELATED"/>
    <property type="match status" value="1"/>
</dbReference>
<comment type="caution">
    <text evidence="5">The sequence shown here is derived from an EMBL/GenBank/DDBJ whole genome shotgun (WGS) entry which is preliminary data.</text>
</comment>
<evidence type="ECO:0000256" key="3">
    <source>
        <dbReference type="PROSITE-ProRule" id="PRU00023"/>
    </source>
</evidence>
<reference evidence="5" key="1">
    <citation type="submission" date="2018-11" db="EMBL/GenBank/DDBJ databases">
        <authorList>
            <person name="Alioto T."/>
            <person name="Alioto T."/>
        </authorList>
    </citation>
    <scope>NUCLEOTIDE SEQUENCE</scope>
</reference>
<feature type="repeat" description="ANK" evidence="3">
    <location>
        <begin position="559"/>
        <end position="591"/>
    </location>
</feature>
<evidence type="ECO:0000256" key="4">
    <source>
        <dbReference type="SAM" id="Coils"/>
    </source>
</evidence>
<gene>
    <name evidence="5" type="ORF">MGAL_10B062103</name>
</gene>
<dbReference type="PROSITE" id="PS50088">
    <property type="entry name" value="ANK_REPEAT"/>
    <property type="match status" value="4"/>
</dbReference>
<organism evidence="5 6">
    <name type="scientific">Mytilus galloprovincialis</name>
    <name type="common">Mediterranean mussel</name>
    <dbReference type="NCBI Taxonomy" id="29158"/>
    <lineage>
        <taxon>Eukaryota</taxon>
        <taxon>Metazoa</taxon>
        <taxon>Spiralia</taxon>
        <taxon>Lophotrochozoa</taxon>
        <taxon>Mollusca</taxon>
        <taxon>Bivalvia</taxon>
        <taxon>Autobranchia</taxon>
        <taxon>Pteriomorphia</taxon>
        <taxon>Mytilida</taxon>
        <taxon>Mytiloidea</taxon>
        <taxon>Mytilidae</taxon>
        <taxon>Mytilinae</taxon>
        <taxon>Mytilus</taxon>
    </lineage>
</organism>
<keyword evidence="4" id="KW-0175">Coiled coil</keyword>
<dbReference type="SUPFAM" id="SSF48403">
    <property type="entry name" value="Ankyrin repeat"/>
    <property type="match status" value="1"/>
</dbReference>
<dbReference type="SMART" id="SM00248">
    <property type="entry name" value="ANK"/>
    <property type="match status" value="5"/>
</dbReference>
<protein>
    <recommendedName>
        <fullName evidence="7">DZIP3-like HEPN domain-containing protein</fullName>
    </recommendedName>
</protein>
<name>A0A8B6D4C4_MYTGA</name>
<evidence type="ECO:0000256" key="1">
    <source>
        <dbReference type="ARBA" id="ARBA00022737"/>
    </source>
</evidence>
<accession>A0A8B6D4C4</accession>
<keyword evidence="1" id="KW-0677">Repeat</keyword>
<feature type="repeat" description="ANK" evidence="3">
    <location>
        <begin position="712"/>
        <end position="744"/>
    </location>
</feature>
<feature type="repeat" description="ANK" evidence="3">
    <location>
        <begin position="589"/>
        <end position="621"/>
    </location>
</feature>
<evidence type="ECO:0000313" key="6">
    <source>
        <dbReference type="Proteomes" id="UP000596742"/>
    </source>
</evidence>